<protein>
    <submittedName>
        <fullName evidence="2">Uncharacterized protein</fullName>
    </submittedName>
</protein>
<keyword evidence="3" id="KW-1185">Reference proteome</keyword>
<sequence length="253" mass="28770">MPSPKRKILYTCRHEISDPRFQSPKKPSILKRIKRALSFPDTIRTPSQQLCPYCQRLDDESQELKAAEQRERYAAPPRFQTSPAQGSAAVPNRCSSTLLGRTTRASDYLDDPAAPRNPYRDTKMQIIRNQYEGSCPNMSERVVEGLANEKPGDRIARLNKMREVQADWNRMEARRGKEPPKTWEDMFGPRPSRVPGSASRAQSQDLDVSPPGTSVDEDTEEEVSLAVKQEMAKQQKAEKAERARKRAAMVVER</sequence>
<feature type="region of interest" description="Disordered" evidence="1">
    <location>
        <begin position="170"/>
        <end position="253"/>
    </location>
</feature>
<dbReference type="OrthoDB" id="3551501at2759"/>
<feature type="compositionally biased region" description="Basic and acidic residues" evidence="1">
    <location>
        <begin position="170"/>
        <end position="184"/>
    </location>
</feature>
<dbReference type="EMBL" id="CP063407">
    <property type="protein sequence ID" value="QSZ32668.1"/>
    <property type="molecule type" value="Genomic_DNA"/>
</dbReference>
<accession>A0A8A3PC66</accession>
<evidence type="ECO:0000313" key="3">
    <source>
        <dbReference type="Proteomes" id="UP000672032"/>
    </source>
</evidence>
<dbReference type="AlphaFoldDB" id="A0A8A3PC66"/>
<gene>
    <name evidence="2" type="ORF">DSL72_002247</name>
</gene>
<evidence type="ECO:0000256" key="1">
    <source>
        <dbReference type="SAM" id="MobiDB-lite"/>
    </source>
</evidence>
<name>A0A8A3PC66_9HELO</name>
<reference evidence="2" key="1">
    <citation type="submission" date="2020-10" db="EMBL/GenBank/DDBJ databases">
        <title>Genome Sequence of Monilinia vaccinii-corymbosi Sheds Light on Mummy Berry Disease Infection of Blueberry and Mating Type.</title>
        <authorList>
            <person name="Yow A.G."/>
            <person name="Zhang Y."/>
            <person name="Bansal K."/>
            <person name="Eacker S.M."/>
            <person name="Sullivan S."/>
            <person name="Liachko I."/>
            <person name="Cubeta M.A."/>
            <person name="Rollins J.A."/>
            <person name="Ashrafi H."/>
        </authorList>
    </citation>
    <scope>NUCLEOTIDE SEQUENCE</scope>
    <source>
        <strain evidence="2">RL-1</strain>
    </source>
</reference>
<evidence type="ECO:0000313" key="2">
    <source>
        <dbReference type="EMBL" id="QSZ32668.1"/>
    </source>
</evidence>
<feature type="region of interest" description="Disordered" evidence="1">
    <location>
        <begin position="63"/>
        <end position="92"/>
    </location>
</feature>
<proteinExistence type="predicted"/>
<dbReference type="Proteomes" id="UP000672032">
    <property type="component" value="Chromosome 3"/>
</dbReference>
<feature type="compositionally biased region" description="Basic and acidic residues" evidence="1">
    <location>
        <begin position="230"/>
        <end position="241"/>
    </location>
</feature>
<feature type="compositionally biased region" description="Basic and acidic residues" evidence="1">
    <location>
        <begin position="63"/>
        <end position="73"/>
    </location>
</feature>
<organism evidence="2 3">
    <name type="scientific">Monilinia vaccinii-corymbosi</name>
    <dbReference type="NCBI Taxonomy" id="61207"/>
    <lineage>
        <taxon>Eukaryota</taxon>
        <taxon>Fungi</taxon>
        <taxon>Dikarya</taxon>
        <taxon>Ascomycota</taxon>
        <taxon>Pezizomycotina</taxon>
        <taxon>Leotiomycetes</taxon>
        <taxon>Helotiales</taxon>
        <taxon>Sclerotiniaceae</taxon>
        <taxon>Monilinia</taxon>
    </lineage>
</organism>